<evidence type="ECO:0000259" key="1">
    <source>
        <dbReference type="Pfam" id="PF12697"/>
    </source>
</evidence>
<dbReference type="Gene3D" id="3.40.50.1820">
    <property type="entry name" value="alpha/beta hydrolase"/>
    <property type="match status" value="1"/>
</dbReference>
<dbReference type="GO" id="GO:0016020">
    <property type="term" value="C:membrane"/>
    <property type="evidence" value="ECO:0007669"/>
    <property type="project" value="TreeGrafter"/>
</dbReference>
<dbReference type="Pfam" id="PF12697">
    <property type="entry name" value="Abhydrolase_6"/>
    <property type="match status" value="1"/>
</dbReference>
<dbReference type="InterPro" id="IPR050266">
    <property type="entry name" value="AB_hydrolase_sf"/>
</dbReference>
<feature type="domain" description="AB hydrolase-1" evidence="1">
    <location>
        <begin position="49"/>
        <end position="282"/>
    </location>
</feature>
<gene>
    <name evidence="2" type="ORF">SL103_29215</name>
</gene>
<dbReference type="KEGG" id="slc:SL103_29215"/>
<dbReference type="EMBL" id="CP017157">
    <property type="protein sequence ID" value="AOP49781.1"/>
    <property type="molecule type" value="Genomic_DNA"/>
</dbReference>
<dbReference type="InterPro" id="IPR000073">
    <property type="entry name" value="AB_hydrolase_1"/>
</dbReference>
<keyword evidence="3" id="KW-1185">Reference proteome</keyword>
<dbReference type="OrthoDB" id="5513277at2"/>
<evidence type="ECO:0000313" key="2">
    <source>
        <dbReference type="EMBL" id="AOP49781.1"/>
    </source>
</evidence>
<dbReference type="GO" id="GO:0003824">
    <property type="term" value="F:catalytic activity"/>
    <property type="evidence" value="ECO:0007669"/>
    <property type="project" value="UniProtKB-ARBA"/>
</dbReference>
<name>A0A1D7VSS2_9ACTN</name>
<dbReference type="Proteomes" id="UP000094094">
    <property type="component" value="Chromosome"/>
</dbReference>
<dbReference type="PANTHER" id="PTHR43798">
    <property type="entry name" value="MONOACYLGLYCEROL LIPASE"/>
    <property type="match status" value="1"/>
</dbReference>
<organism evidence="2 3">
    <name type="scientific">Streptomyces lydicus</name>
    <dbReference type="NCBI Taxonomy" id="47763"/>
    <lineage>
        <taxon>Bacteria</taxon>
        <taxon>Bacillati</taxon>
        <taxon>Actinomycetota</taxon>
        <taxon>Actinomycetes</taxon>
        <taxon>Kitasatosporales</taxon>
        <taxon>Streptomycetaceae</taxon>
        <taxon>Streptomyces</taxon>
    </lineage>
</organism>
<evidence type="ECO:0000313" key="3">
    <source>
        <dbReference type="Proteomes" id="UP000094094"/>
    </source>
</evidence>
<proteinExistence type="predicted"/>
<protein>
    <submittedName>
        <fullName evidence="2">Carboxylesterase</fullName>
    </submittedName>
</protein>
<sequence>MVRMAAADFHTAYEEAMARWPVPVERREVVSEFGTTRVNVCGAAGGPPLVLLHGGGTTSAAWYAMAAALAPTHRLYAVDQMGTPGLSVPGGRAVRRPADLSDWLDGVLDGLGLASAALLGHSYGGWVALRHAVHTADGGPARSSGARVDRLVLLDPTRCFAGFRLPYLARALPLFLRPGEPSTRRLLEWEAYGEPPAPGTVRLMGRGAVAFRDAKVVTGPRPDATRLRGSGVPVLVLLAGRSRAHDVRRVAAGARRALPDAVVTTVPGVGHHAMPDDPTGEVGRRVLSFLAAAPGAHPAPPAAP</sequence>
<dbReference type="SUPFAM" id="SSF53474">
    <property type="entry name" value="alpha/beta-Hydrolases"/>
    <property type="match status" value="1"/>
</dbReference>
<dbReference type="AlphaFoldDB" id="A0A1D7VSS2"/>
<dbReference type="InterPro" id="IPR029058">
    <property type="entry name" value="AB_hydrolase_fold"/>
</dbReference>
<dbReference type="PANTHER" id="PTHR43798:SF33">
    <property type="entry name" value="HYDROLASE, PUTATIVE (AFU_ORTHOLOGUE AFUA_2G14860)-RELATED"/>
    <property type="match status" value="1"/>
</dbReference>
<accession>A0A1D7VSS2</accession>
<reference evidence="2 3" key="1">
    <citation type="submission" date="2016-09" db="EMBL/GenBank/DDBJ databases">
        <title>Complete genome sequencing of Streptomyces lydicus 103 and metabolic pathways analysis of antibiotic biosynthesis.</title>
        <authorList>
            <person name="Jia N."/>
            <person name="Ding M.-Z."/>
            <person name="Gao F."/>
            <person name="Yuan Y.-J."/>
        </authorList>
    </citation>
    <scope>NUCLEOTIDE SEQUENCE [LARGE SCALE GENOMIC DNA]</scope>
    <source>
        <strain evidence="2 3">103</strain>
    </source>
</reference>